<keyword evidence="8" id="KW-1185">Reference proteome</keyword>
<keyword evidence="3 5" id="KW-1133">Transmembrane helix</keyword>
<accession>A0A4Q9DR00</accession>
<dbReference type="AlphaFoldDB" id="A0A4Q9DR00"/>
<keyword evidence="4 5" id="KW-0472">Membrane</keyword>
<keyword evidence="2 5" id="KW-0812">Transmembrane</keyword>
<dbReference type="Pfam" id="PF05154">
    <property type="entry name" value="TM2"/>
    <property type="match status" value="1"/>
</dbReference>
<dbReference type="EMBL" id="SIRE01000012">
    <property type="protein sequence ID" value="TBL77334.1"/>
    <property type="molecule type" value="Genomic_DNA"/>
</dbReference>
<evidence type="ECO:0000313" key="8">
    <source>
        <dbReference type="Proteomes" id="UP000293142"/>
    </source>
</evidence>
<dbReference type="OrthoDB" id="9816361at2"/>
<evidence type="ECO:0000256" key="4">
    <source>
        <dbReference type="ARBA" id="ARBA00023136"/>
    </source>
</evidence>
<comment type="subcellular location">
    <subcellularLocation>
        <location evidence="1">Membrane</location>
        <topology evidence="1">Multi-pass membrane protein</topology>
    </subcellularLocation>
</comment>
<name>A0A4Q9DR00_9BACL</name>
<protein>
    <submittedName>
        <fullName evidence="7">TM2 domain-containing protein</fullName>
    </submittedName>
</protein>
<dbReference type="RefSeq" id="WP_131014725.1">
    <property type="nucleotide sequence ID" value="NZ_SIRE01000012.1"/>
</dbReference>
<evidence type="ECO:0000313" key="7">
    <source>
        <dbReference type="EMBL" id="TBL77334.1"/>
    </source>
</evidence>
<dbReference type="Proteomes" id="UP000293142">
    <property type="component" value="Unassembled WGS sequence"/>
</dbReference>
<evidence type="ECO:0000256" key="1">
    <source>
        <dbReference type="ARBA" id="ARBA00004141"/>
    </source>
</evidence>
<organism evidence="7 8">
    <name type="scientific">Paenibacillus thalictri</name>
    <dbReference type="NCBI Taxonomy" id="2527873"/>
    <lineage>
        <taxon>Bacteria</taxon>
        <taxon>Bacillati</taxon>
        <taxon>Bacillota</taxon>
        <taxon>Bacilli</taxon>
        <taxon>Bacillales</taxon>
        <taxon>Paenibacillaceae</taxon>
        <taxon>Paenibacillus</taxon>
    </lineage>
</organism>
<sequence length="68" mass="7396">MKSRVTAGVLAILLGGFGIHKFYLGKIGIGIVYLLFCWTGIPSIIGLIEGILYLTKTDSEFQQKYASA</sequence>
<evidence type="ECO:0000256" key="2">
    <source>
        <dbReference type="ARBA" id="ARBA00022692"/>
    </source>
</evidence>
<evidence type="ECO:0000259" key="6">
    <source>
        <dbReference type="Pfam" id="PF05154"/>
    </source>
</evidence>
<dbReference type="GO" id="GO:0016020">
    <property type="term" value="C:membrane"/>
    <property type="evidence" value="ECO:0007669"/>
    <property type="project" value="UniProtKB-SubCell"/>
</dbReference>
<feature type="transmembrane region" description="Helical" evidence="5">
    <location>
        <begin position="28"/>
        <end position="54"/>
    </location>
</feature>
<dbReference type="InterPro" id="IPR007829">
    <property type="entry name" value="TM2"/>
</dbReference>
<evidence type="ECO:0000256" key="5">
    <source>
        <dbReference type="SAM" id="Phobius"/>
    </source>
</evidence>
<evidence type="ECO:0000256" key="3">
    <source>
        <dbReference type="ARBA" id="ARBA00022989"/>
    </source>
</evidence>
<comment type="caution">
    <text evidence="7">The sequence shown here is derived from an EMBL/GenBank/DDBJ whole genome shotgun (WGS) entry which is preliminary data.</text>
</comment>
<feature type="domain" description="TM2" evidence="6">
    <location>
        <begin position="2"/>
        <end position="51"/>
    </location>
</feature>
<proteinExistence type="predicted"/>
<reference evidence="7 8" key="1">
    <citation type="submission" date="2019-02" db="EMBL/GenBank/DDBJ databases">
        <title>Paenibacillus sp. nov., isolated from surface-sterilized tissue of Thalictrum simplex L.</title>
        <authorList>
            <person name="Tuo L."/>
        </authorList>
    </citation>
    <scope>NUCLEOTIDE SEQUENCE [LARGE SCALE GENOMIC DNA]</scope>
    <source>
        <strain evidence="7 8">N2SHLJ1</strain>
    </source>
</reference>
<gene>
    <name evidence="7" type="ORF">EYB31_17810</name>
</gene>